<dbReference type="GO" id="GO:0005634">
    <property type="term" value="C:nucleus"/>
    <property type="evidence" value="ECO:0007669"/>
    <property type="project" value="UniProtKB-SubCell"/>
</dbReference>
<evidence type="ECO:0000256" key="4">
    <source>
        <dbReference type="ARBA" id="ARBA00023163"/>
    </source>
</evidence>
<feature type="region of interest" description="Disordered" evidence="6">
    <location>
        <begin position="275"/>
        <end position="314"/>
    </location>
</feature>
<keyword evidence="4" id="KW-0804">Transcription</keyword>
<evidence type="ECO:0000256" key="6">
    <source>
        <dbReference type="SAM" id="MobiDB-lite"/>
    </source>
</evidence>
<feature type="compositionally biased region" description="Basic and acidic residues" evidence="6">
    <location>
        <begin position="506"/>
        <end position="521"/>
    </location>
</feature>
<keyword evidence="3" id="KW-0238">DNA-binding</keyword>
<dbReference type="PROSITE" id="PS50888">
    <property type="entry name" value="BHLH"/>
    <property type="match status" value="1"/>
</dbReference>
<dbReference type="InterPro" id="IPR036638">
    <property type="entry name" value="HLH_DNA-bd_sf"/>
</dbReference>
<dbReference type="STRING" id="985895.E4ZPC2"/>
<dbReference type="InterPro" id="IPR011598">
    <property type="entry name" value="bHLH_dom"/>
</dbReference>
<proteinExistence type="predicted"/>
<comment type="subcellular location">
    <subcellularLocation>
        <location evidence="1">Nucleus</location>
    </subcellularLocation>
</comment>
<reference evidence="9" key="1">
    <citation type="journal article" date="2011" name="Nat. Commun.">
        <title>Effector diversification within compartments of the Leptosphaeria maculans genome affected by Repeat-Induced Point mutations.</title>
        <authorList>
            <person name="Rouxel T."/>
            <person name="Grandaubert J."/>
            <person name="Hane J.K."/>
            <person name="Hoede C."/>
            <person name="van de Wouw A.P."/>
            <person name="Couloux A."/>
            <person name="Dominguez V."/>
            <person name="Anthouard V."/>
            <person name="Bally P."/>
            <person name="Bourras S."/>
            <person name="Cozijnsen A.J."/>
            <person name="Ciuffetti L.M."/>
            <person name="Degrave A."/>
            <person name="Dilmaghani A."/>
            <person name="Duret L."/>
            <person name="Fudal I."/>
            <person name="Goodwin S.B."/>
            <person name="Gout L."/>
            <person name="Glaser N."/>
            <person name="Linglin J."/>
            <person name="Kema G.H.J."/>
            <person name="Lapalu N."/>
            <person name="Lawrence C.B."/>
            <person name="May K."/>
            <person name="Meyer M."/>
            <person name="Ollivier B."/>
            <person name="Poulain J."/>
            <person name="Schoch C.L."/>
            <person name="Simon A."/>
            <person name="Spatafora J.W."/>
            <person name="Stachowiak A."/>
            <person name="Turgeon B.G."/>
            <person name="Tyler B.M."/>
            <person name="Vincent D."/>
            <person name="Weissenbach J."/>
            <person name="Amselem J."/>
            <person name="Quesneville H."/>
            <person name="Oliver R.P."/>
            <person name="Wincker P."/>
            <person name="Balesdent M.-H."/>
            <person name="Howlett B.J."/>
        </authorList>
    </citation>
    <scope>NUCLEOTIDE SEQUENCE [LARGE SCALE GENOMIC DNA]</scope>
    <source>
        <strain evidence="9">JN3 / isolate v23.1.3 / race Av1-4-5-6-7-8</strain>
    </source>
</reference>
<feature type="compositionally biased region" description="Basic residues" evidence="6">
    <location>
        <begin position="460"/>
        <end position="469"/>
    </location>
</feature>
<dbReference type="SMART" id="SM00353">
    <property type="entry name" value="HLH"/>
    <property type="match status" value="1"/>
</dbReference>
<keyword evidence="5" id="KW-0539">Nucleus</keyword>
<dbReference type="GO" id="GO:0000981">
    <property type="term" value="F:DNA-binding transcription factor activity, RNA polymerase II-specific"/>
    <property type="evidence" value="ECO:0007669"/>
    <property type="project" value="TreeGrafter"/>
</dbReference>
<feature type="domain" description="BHLH" evidence="7">
    <location>
        <begin position="515"/>
        <end position="566"/>
    </location>
</feature>
<gene>
    <name evidence="8" type="ORF">LEMA_P040480.1</name>
</gene>
<dbReference type="EMBL" id="FP929105">
    <property type="protein sequence ID" value="CBX93147.1"/>
    <property type="molecule type" value="Genomic_DNA"/>
</dbReference>
<dbReference type="AlphaFoldDB" id="E4ZPC2"/>
<organism evidence="9">
    <name type="scientific">Leptosphaeria maculans (strain JN3 / isolate v23.1.3 / race Av1-4-5-6-7-8)</name>
    <name type="common">Blackleg fungus</name>
    <name type="synonym">Phoma lingam</name>
    <dbReference type="NCBI Taxonomy" id="985895"/>
    <lineage>
        <taxon>Eukaryota</taxon>
        <taxon>Fungi</taxon>
        <taxon>Dikarya</taxon>
        <taxon>Ascomycota</taxon>
        <taxon>Pezizomycotina</taxon>
        <taxon>Dothideomycetes</taxon>
        <taxon>Pleosporomycetidae</taxon>
        <taxon>Pleosporales</taxon>
        <taxon>Pleosporineae</taxon>
        <taxon>Leptosphaeriaceae</taxon>
        <taxon>Plenodomus</taxon>
        <taxon>Plenodomus lingam/Leptosphaeria maculans species complex</taxon>
    </lineage>
</organism>
<sequence length="586" mass="64025">MADGRACVTCERRGREAACKSTVDCGRIDAQAGDVGGWPCDGALSQLLSFLFSPPFSPPTPNKPQGKGNSRLKSSCLLSLSSLPWPPVCIAIPPTPPLPPARPQRRNPGDAVAALVRRALRGCHGHAQKGLSQSAMGDKDPPPFGYTFSDDFFVGPSSTFDADGQSHAQGPPLLNDTENQSLADFFTNTDPFLVTEPEPLPSPLNSKDAPVWDYNNWSDFIAPATVHRVTTTIPDQTHLQHHNYYHEPTFPPTLLANHLGSTQDDLQAASTLFNNAQPPYANSTSHGYPEPPVPQPTNTTASSAPGSSQNNRPMVITPHGPLHEQLAALLPKHTENGTLDAQWAAQWAANRASEQLQQLEAEYSTTFQKPNLKRSYTFGTDSSFNNPAGFCASQDHGHDDATRRQSQHDLEHSQFLVRSIVGIPEPATPMPPQPMHADDVSEEDKSGRGTSDDESSDKPAKKRRKSKYRVGKESPRKAPRTGKHRRAALLEDNSKKKRASAAAQKLQRENLTEEQKRSNHILSEQKRRNLIKRGFDDLHDLVPEIRNGGLSKSSVLTEAGNFLEKLMQDNHAFWQMAGGATTASPS</sequence>
<protein>
    <recommendedName>
        <fullName evidence="7">BHLH domain-containing protein</fullName>
    </recommendedName>
</protein>
<evidence type="ECO:0000256" key="5">
    <source>
        <dbReference type="ARBA" id="ARBA00023242"/>
    </source>
</evidence>
<dbReference type="GO" id="GO:0000978">
    <property type="term" value="F:RNA polymerase II cis-regulatory region sequence-specific DNA binding"/>
    <property type="evidence" value="ECO:0007669"/>
    <property type="project" value="TreeGrafter"/>
</dbReference>
<dbReference type="GO" id="GO:0046983">
    <property type="term" value="F:protein dimerization activity"/>
    <property type="evidence" value="ECO:0007669"/>
    <property type="project" value="InterPro"/>
</dbReference>
<dbReference type="PANTHER" id="PTHR15741:SF27">
    <property type="entry name" value="TRANSCRIPTION FACTOR AP-4"/>
    <property type="match status" value="1"/>
</dbReference>
<dbReference type="OrthoDB" id="5778525at2759"/>
<keyword evidence="9" id="KW-1185">Reference proteome</keyword>
<feature type="compositionally biased region" description="Polar residues" evidence="6">
    <location>
        <begin position="296"/>
        <end position="312"/>
    </location>
</feature>
<dbReference type="Proteomes" id="UP000002668">
    <property type="component" value="Genome"/>
</dbReference>
<evidence type="ECO:0000256" key="2">
    <source>
        <dbReference type="ARBA" id="ARBA00023015"/>
    </source>
</evidence>
<dbReference type="Gene3D" id="4.10.280.10">
    <property type="entry name" value="Helix-loop-helix DNA-binding domain"/>
    <property type="match status" value="1"/>
</dbReference>
<dbReference type="OMA" id="DPPPFGY"/>
<dbReference type="GeneID" id="13282887"/>
<name>E4ZPC2_LEPMJ</name>
<evidence type="ECO:0000256" key="1">
    <source>
        <dbReference type="ARBA" id="ARBA00004123"/>
    </source>
</evidence>
<dbReference type="InterPro" id="IPR052207">
    <property type="entry name" value="Max-like/E-box_TFs"/>
</dbReference>
<evidence type="ECO:0000259" key="7">
    <source>
        <dbReference type="PROSITE" id="PS50888"/>
    </source>
</evidence>
<dbReference type="PANTHER" id="PTHR15741">
    <property type="entry name" value="BASIC HELIX-LOOP-HELIX ZIP TRANSCRIPTION FACTOR"/>
    <property type="match status" value="1"/>
</dbReference>
<evidence type="ECO:0000313" key="8">
    <source>
        <dbReference type="EMBL" id="CBX93147.1"/>
    </source>
</evidence>
<dbReference type="Pfam" id="PF00010">
    <property type="entry name" value="HLH"/>
    <property type="match status" value="1"/>
</dbReference>
<evidence type="ECO:0000313" key="9">
    <source>
        <dbReference type="Proteomes" id="UP000002668"/>
    </source>
</evidence>
<feature type="compositionally biased region" description="Polar residues" evidence="6">
    <location>
        <begin position="275"/>
        <end position="286"/>
    </location>
</feature>
<feature type="region of interest" description="Disordered" evidence="6">
    <location>
        <begin position="423"/>
        <end position="521"/>
    </location>
</feature>
<keyword evidence="2" id="KW-0805">Transcription regulation</keyword>
<feature type="compositionally biased region" description="Basic and acidic residues" evidence="6">
    <location>
        <begin position="436"/>
        <end position="459"/>
    </location>
</feature>
<feature type="compositionally biased region" description="Basic residues" evidence="6">
    <location>
        <begin position="477"/>
        <end position="487"/>
    </location>
</feature>
<accession>E4ZPC2</accession>
<dbReference type="eggNOG" id="ENOG502S8TF">
    <property type="taxonomic scope" value="Eukaryota"/>
</dbReference>
<feature type="compositionally biased region" description="Basic and acidic residues" evidence="6">
    <location>
        <begin position="395"/>
        <end position="411"/>
    </location>
</feature>
<dbReference type="InParanoid" id="E4ZPC2"/>
<feature type="region of interest" description="Disordered" evidence="6">
    <location>
        <begin position="389"/>
        <end position="411"/>
    </location>
</feature>
<dbReference type="SUPFAM" id="SSF47459">
    <property type="entry name" value="HLH, helix-loop-helix DNA-binding domain"/>
    <property type="match status" value="1"/>
</dbReference>
<dbReference type="VEuPathDB" id="FungiDB:LEMA_P040480.1"/>
<evidence type="ECO:0000256" key="3">
    <source>
        <dbReference type="ARBA" id="ARBA00023125"/>
    </source>
</evidence>
<dbReference type="HOGENOM" id="CLU_465442_0_0_1"/>